<sequence>MAGYEVVTRDLREEAKLWQEKADRAEPIVRAVRDAYLTETAFFVGDLATLGVGLATAALEASQYEDFRAFIEKCLTGAVTEFNQIDHALRAIADEYERAESVTEIDLRKFYG</sequence>
<dbReference type="EMBL" id="FOFR01000001">
    <property type="protein sequence ID" value="SEP73705.1"/>
    <property type="molecule type" value="Genomic_DNA"/>
</dbReference>
<dbReference type="OrthoDB" id="3393373at2"/>
<name>A0A1H9AAS3_9PSEU</name>
<protein>
    <recommendedName>
        <fullName evidence="3">Excreted virulence factor EspC, type VII ESX diderm</fullName>
    </recommendedName>
</protein>
<proteinExistence type="predicted"/>
<evidence type="ECO:0008006" key="3">
    <source>
        <dbReference type="Google" id="ProtNLM"/>
    </source>
</evidence>
<organism evidence="1 2">
    <name type="scientific">Lentzea xinjiangensis</name>
    <dbReference type="NCBI Taxonomy" id="402600"/>
    <lineage>
        <taxon>Bacteria</taxon>
        <taxon>Bacillati</taxon>
        <taxon>Actinomycetota</taxon>
        <taxon>Actinomycetes</taxon>
        <taxon>Pseudonocardiales</taxon>
        <taxon>Pseudonocardiaceae</taxon>
        <taxon>Lentzea</taxon>
    </lineage>
</organism>
<reference evidence="2" key="1">
    <citation type="submission" date="2016-10" db="EMBL/GenBank/DDBJ databases">
        <authorList>
            <person name="Varghese N."/>
            <person name="Submissions S."/>
        </authorList>
    </citation>
    <scope>NUCLEOTIDE SEQUENCE [LARGE SCALE GENOMIC DNA]</scope>
    <source>
        <strain evidence="2">CGMCC 4.3525</strain>
    </source>
</reference>
<dbReference type="Proteomes" id="UP000199352">
    <property type="component" value="Unassembled WGS sequence"/>
</dbReference>
<accession>A0A1H9AAS3</accession>
<dbReference type="AlphaFoldDB" id="A0A1H9AAS3"/>
<dbReference type="RefSeq" id="WP_089948491.1">
    <property type="nucleotide sequence ID" value="NZ_FOFR01000001.1"/>
</dbReference>
<gene>
    <name evidence="1" type="ORF">SAMN05216188_101330</name>
</gene>
<evidence type="ECO:0000313" key="2">
    <source>
        <dbReference type="Proteomes" id="UP000199352"/>
    </source>
</evidence>
<evidence type="ECO:0000313" key="1">
    <source>
        <dbReference type="EMBL" id="SEP73705.1"/>
    </source>
</evidence>
<keyword evidence="2" id="KW-1185">Reference proteome</keyword>
<dbReference type="STRING" id="402600.SAMN05216188_101330"/>